<dbReference type="PANTHER" id="PTHR37616:SF3">
    <property type="entry name" value="BZIP DOMAIN-CONTAINING PROTEIN"/>
    <property type="match status" value="1"/>
</dbReference>
<reference evidence="1" key="2">
    <citation type="submission" date="2019-01" db="UniProtKB">
        <authorList>
            <consortium name="EnsemblPlants"/>
        </authorList>
    </citation>
    <scope>IDENTIFICATION</scope>
    <source>
        <strain evidence="1">cv. Heinz 1706</strain>
    </source>
</reference>
<proteinExistence type="predicted"/>
<sequence length="180" mass="19265">MADPLSAEEANFIGVFDDLAVLPLDLLTIDGNVNGTGCSGKYGGKEHSSHCGREGQGESNLKNTNKVADEFAHVGNGSNPLDASLYVPRDDKFVEIDGNLIIQSILASDLAPVIPGIHPCLYRSPAMGQRIPALEERENVNSTTQEWYLKDFAGPLLSSGMCTKVFEFDASSSASDISME</sequence>
<dbReference type="EnsemblPlants" id="Solyc04g051045.1.1">
    <property type="protein sequence ID" value="Solyc04g051045.1.1"/>
    <property type="gene ID" value="Solyc04g051045.1"/>
</dbReference>
<reference evidence="1" key="1">
    <citation type="journal article" date="2012" name="Nature">
        <title>The tomato genome sequence provides insights into fleshy fruit evolution.</title>
        <authorList>
            <consortium name="Tomato Genome Consortium"/>
        </authorList>
    </citation>
    <scope>NUCLEOTIDE SEQUENCE [LARGE SCALE GENOMIC DNA]</scope>
    <source>
        <strain evidence="1">cv. Heinz 1706</strain>
    </source>
</reference>
<dbReference type="PANTHER" id="PTHR37616">
    <property type="entry name" value="BZIP TRANSCRIPTION FACTOR 60-LIKE"/>
    <property type="match status" value="1"/>
</dbReference>
<dbReference type="AlphaFoldDB" id="A0A3Q7G535"/>
<evidence type="ECO:0000313" key="1">
    <source>
        <dbReference type="EnsemblPlants" id="Solyc04g051045.1.1"/>
    </source>
</evidence>
<dbReference type="Gramene" id="Solyc04g051045.1.1">
    <property type="protein sequence ID" value="Solyc04g051045.1.1"/>
    <property type="gene ID" value="Solyc04g051045.1"/>
</dbReference>
<name>A0A3Q7G535_SOLLC</name>
<dbReference type="InParanoid" id="A0A3Q7G535"/>
<protein>
    <submittedName>
        <fullName evidence="1">Uncharacterized protein</fullName>
    </submittedName>
</protein>
<evidence type="ECO:0000313" key="2">
    <source>
        <dbReference type="Proteomes" id="UP000004994"/>
    </source>
</evidence>
<organism evidence="1">
    <name type="scientific">Solanum lycopersicum</name>
    <name type="common">Tomato</name>
    <name type="synonym">Lycopersicon esculentum</name>
    <dbReference type="NCBI Taxonomy" id="4081"/>
    <lineage>
        <taxon>Eukaryota</taxon>
        <taxon>Viridiplantae</taxon>
        <taxon>Streptophyta</taxon>
        <taxon>Embryophyta</taxon>
        <taxon>Tracheophyta</taxon>
        <taxon>Spermatophyta</taxon>
        <taxon>Magnoliopsida</taxon>
        <taxon>eudicotyledons</taxon>
        <taxon>Gunneridae</taxon>
        <taxon>Pentapetalae</taxon>
        <taxon>asterids</taxon>
        <taxon>lamiids</taxon>
        <taxon>Solanales</taxon>
        <taxon>Solanaceae</taxon>
        <taxon>Solanoideae</taxon>
        <taxon>Solaneae</taxon>
        <taxon>Solanum</taxon>
        <taxon>Solanum subgen. Lycopersicon</taxon>
    </lineage>
</organism>
<dbReference type="Proteomes" id="UP000004994">
    <property type="component" value="Chromosome 4"/>
</dbReference>
<accession>A0A3Q7G535</accession>
<dbReference type="STRING" id="4081.A0A3Q7G535"/>
<keyword evidence="2" id="KW-1185">Reference proteome</keyword>